<dbReference type="InterPro" id="IPR049730">
    <property type="entry name" value="SNF2/RAD54-like_C"/>
</dbReference>
<dbReference type="GO" id="GO:0005634">
    <property type="term" value="C:nucleus"/>
    <property type="evidence" value="ECO:0007669"/>
    <property type="project" value="TreeGrafter"/>
</dbReference>
<dbReference type="GO" id="GO:0006281">
    <property type="term" value="P:DNA repair"/>
    <property type="evidence" value="ECO:0007669"/>
    <property type="project" value="TreeGrafter"/>
</dbReference>
<sequence length="529" mass="60511">MHRKTHQSRLFGKPLLELPKIVENTVAVEFCPAEAYIHQELRDYFIEKVNDLVNNCEKQKLCILELILKFRMFVSHLLVAQNFIEMILNGRIMNHLKKLANEDAECHAPSATIARLLVSVVEEPTVHVTLPSDDAQNEHARSRPRENLSLVEESNALMSSLFLKANYMEILQRKNCAMCHNPPLYFFTTSCHHRYCERCFDSLADEHGNFNATNRQCLAYEKSIESVVFCYDYCESNRSSPERKSAKASPSKKRSNVDTKSSKQELRSKKQRTENRKTNDQYTKWMGSPQPSGETRGPQGAPTWAQIEVEPEPEPKINWVAKIGSLTPGAKHTAVRKQIGTWLTEDEHVKIVVFAEFLGSIKLLQDMCITNNWKFTTITGRHSTTAREVEVEKFRNDPKMHVLIATMKTGGIGLNLTMANKCIICDQWWNAAMEQQAYCRLHRIGQLRDVEYVKIVVTDTIDEWILRLQQKKTNEINHYVGGSQLSDHEMLKELLSVFGDVSEREGGGLWITCKGPNPSRRQGKMPSSS</sequence>
<dbReference type="CDD" id="cd18793">
    <property type="entry name" value="SF2_C_SNF"/>
    <property type="match status" value="1"/>
</dbReference>
<dbReference type="GO" id="GO:0004386">
    <property type="term" value="F:helicase activity"/>
    <property type="evidence" value="ECO:0007669"/>
    <property type="project" value="UniProtKB-KW"/>
</dbReference>
<evidence type="ECO:0000313" key="7">
    <source>
        <dbReference type="EMBL" id="CAG8374650.1"/>
    </source>
</evidence>
<dbReference type="GO" id="GO:0005524">
    <property type="term" value="F:ATP binding"/>
    <property type="evidence" value="ECO:0007669"/>
    <property type="project" value="UniProtKB-KW"/>
</dbReference>
<feature type="compositionally biased region" description="Basic and acidic residues" evidence="5">
    <location>
        <begin position="255"/>
        <end position="279"/>
    </location>
</feature>
<gene>
    <name evidence="7" type="ORF">PSALAMII_LOCUS5318</name>
</gene>
<dbReference type="Pfam" id="PF00271">
    <property type="entry name" value="Helicase_C"/>
    <property type="match status" value="1"/>
</dbReference>
<reference evidence="7" key="1">
    <citation type="submission" date="2021-07" db="EMBL/GenBank/DDBJ databases">
        <authorList>
            <person name="Branca A.L. A."/>
        </authorList>
    </citation>
    <scope>NUCLEOTIDE SEQUENCE</scope>
</reference>
<name>A0A9W4J674_9EURO</name>
<dbReference type="Proteomes" id="UP001152646">
    <property type="component" value="Unassembled WGS sequence"/>
</dbReference>
<protein>
    <recommendedName>
        <fullName evidence="6">Helicase C-terminal domain-containing protein</fullName>
    </recommendedName>
</protein>
<dbReference type="SUPFAM" id="SSF52540">
    <property type="entry name" value="P-loop containing nucleoside triphosphate hydrolases"/>
    <property type="match status" value="1"/>
</dbReference>
<evidence type="ECO:0000256" key="4">
    <source>
        <dbReference type="ARBA" id="ARBA00022840"/>
    </source>
</evidence>
<evidence type="ECO:0000256" key="5">
    <source>
        <dbReference type="SAM" id="MobiDB-lite"/>
    </source>
</evidence>
<dbReference type="PROSITE" id="PS51194">
    <property type="entry name" value="HELICASE_CTER"/>
    <property type="match status" value="1"/>
</dbReference>
<dbReference type="InterPro" id="IPR050628">
    <property type="entry name" value="SNF2_RAD54_helicase_TF"/>
</dbReference>
<dbReference type="EMBL" id="CAJVPA010000184">
    <property type="protein sequence ID" value="CAG8374650.1"/>
    <property type="molecule type" value="Genomic_DNA"/>
</dbReference>
<evidence type="ECO:0000256" key="1">
    <source>
        <dbReference type="ARBA" id="ARBA00022741"/>
    </source>
</evidence>
<evidence type="ECO:0000256" key="2">
    <source>
        <dbReference type="ARBA" id="ARBA00022801"/>
    </source>
</evidence>
<dbReference type="SUPFAM" id="SSF57850">
    <property type="entry name" value="RING/U-box"/>
    <property type="match status" value="1"/>
</dbReference>
<dbReference type="AlphaFoldDB" id="A0A9W4J674"/>
<dbReference type="InterPro" id="IPR027417">
    <property type="entry name" value="P-loop_NTPase"/>
</dbReference>
<keyword evidence="2" id="KW-0378">Hydrolase</keyword>
<organism evidence="7 8">
    <name type="scientific">Penicillium salamii</name>
    <dbReference type="NCBI Taxonomy" id="1612424"/>
    <lineage>
        <taxon>Eukaryota</taxon>
        <taxon>Fungi</taxon>
        <taxon>Dikarya</taxon>
        <taxon>Ascomycota</taxon>
        <taxon>Pezizomycotina</taxon>
        <taxon>Eurotiomycetes</taxon>
        <taxon>Eurotiomycetidae</taxon>
        <taxon>Eurotiales</taxon>
        <taxon>Aspergillaceae</taxon>
        <taxon>Penicillium</taxon>
    </lineage>
</organism>
<dbReference type="GO" id="GO:0016787">
    <property type="term" value="F:hydrolase activity"/>
    <property type="evidence" value="ECO:0007669"/>
    <property type="project" value="UniProtKB-KW"/>
</dbReference>
<keyword evidence="3" id="KW-0347">Helicase</keyword>
<dbReference type="Gene3D" id="3.40.50.300">
    <property type="entry name" value="P-loop containing nucleotide triphosphate hydrolases"/>
    <property type="match status" value="1"/>
</dbReference>
<dbReference type="GO" id="GO:0008094">
    <property type="term" value="F:ATP-dependent activity, acting on DNA"/>
    <property type="evidence" value="ECO:0007669"/>
    <property type="project" value="TreeGrafter"/>
</dbReference>
<comment type="caution">
    <text evidence="7">The sequence shown here is derived from an EMBL/GenBank/DDBJ whole genome shotgun (WGS) entry which is preliminary data.</text>
</comment>
<dbReference type="PANTHER" id="PTHR45626:SF17">
    <property type="entry name" value="HELICASE-LIKE TRANSCRIPTION FACTOR"/>
    <property type="match status" value="1"/>
</dbReference>
<evidence type="ECO:0000259" key="6">
    <source>
        <dbReference type="PROSITE" id="PS51194"/>
    </source>
</evidence>
<feature type="domain" description="Helicase C-terminal" evidence="6">
    <location>
        <begin position="335"/>
        <end position="491"/>
    </location>
</feature>
<keyword evidence="1" id="KW-0547">Nucleotide-binding</keyword>
<evidence type="ECO:0000313" key="8">
    <source>
        <dbReference type="Proteomes" id="UP001152646"/>
    </source>
</evidence>
<keyword evidence="4" id="KW-0067">ATP-binding</keyword>
<accession>A0A9W4J674</accession>
<dbReference type="OrthoDB" id="1699231at2759"/>
<dbReference type="InterPro" id="IPR001650">
    <property type="entry name" value="Helicase_C-like"/>
</dbReference>
<dbReference type="SMART" id="SM00490">
    <property type="entry name" value="HELICc"/>
    <property type="match status" value="1"/>
</dbReference>
<dbReference type="PANTHER" id="PTHR45626">
    <property type="entry name" value="TRANSCRIPTION TERMINATION FACTOR 2-RELATED"/>
    <property type="match status" value="1"/>
</dbReference>
<feature type="region of interest" description="Disordered" evidence="5">
    <location>
        <begin position="237"/>
        <end position="302"/>
    </location>
</feature>
<proteinExistence type="predicted"/>
<evidence type="ECO:0000256" key="3">
    <source>
        <dbReference type="ARBA" id="ARBA00022806"/>
    </source>
</evidence>